<name>U6LK43_9EIME</name>
<gene>
    <name evidence="2" type="ORF">EBH_0043570</name>
</gene>
<evidence type="ECO:0000256" key="1">
    <source>
        <dbReference type="SAM" id="MobiDB-lite"/>
    </source>
</evidence>
<proteinExistence type="predicted"/>
<accession>U6LK43</accession>
<feature type="region of interest" description="Disordered" evidence="1">
    <location>
        <begin position="277"/>
        <end position="333"/>
    </location>
</feature>
<dbReference type="VEuPathDB" id="ToxoDB:EBH_0043570"/>
<feature type="compositionally biased region" description="Low complexity" evidence="1">
    <location>
        <begin position="277"/>
        <end position="304"/>
    </location>
</feature>
<sequence length="530" mass="56975">MTQQGGPSQAAVPEPCLLRLSTQAKEAPYNEAATVAVQFSVTAEKAALGSLHAFCTFLGKVHETGPFSSWPSEEGEGESPAVPCSSIPCEGFTKEGNVNSTKECSQLAAVNFELNLTPFSFPATFCEQFIRETFTFTVVKTPESTSEGPQRKEAQTKAAAKADGREKGAKKAGPPRSIIPPGESRIAEMPVAALLLLKDGECMQPPEGVQEALATIPGVVSLRIEVKAVTSLLSPALRHLLNPVWFLIRDVRHLPSPSHYPQKRRAGDALEGTTEVPAAAPAPTTPAGAGAGAGTAVVPVASSPAPIPETKGTPPESQLRGEPSSEPSCPTEGPLEYFARAHLLRKVLETEPRRATGVLGAKRVAWDAGFLCFWGPSVEDQNELKDFIEERRLEVELLNMQDLTGVDQSNLYPEGPAGQFKTPLGSKVAAEAKELEQKEEEQYRYPLENNHNSQADIKNAAAVSEAGADILTGFLISDGRQAQIPSSQLYRVNSCMCRHNSRKNFSMYAKLSTLVEAPNSAPTHERLDRE</sequence>
<evidence type="ECO:0000313" key="3">
    <source>
        <dbReference type="Proteomes" id="UP000030750"/>
    </source>
</evidence>
<organism evidence="2 3">
    <name type="scientific">Eimeria brunetti</name>
    <dbReference type="NCBI Taxonomy" id="51314"/>
    <lineage>
        <taxon>Eukaryota</taxon>
        <taxon>Sar</taxon>
        <taxon>Alveolata</taxon>
        <taxon>Apicomplexa</taxon>
        <taxon>Conoidasida</taxon>
        <taxon>Coccidia</taxon>
        <taxon>Eucoccidiorida</taxon>
        <taxon>Eimeriorina</taxon>
        <taxon>Eimeriidae</taxon>
        <taxon>Eimeria</taxon>
    </lineage>
</organism>
<dbReference type="AlphaFoldDB" id="U6LK43"/>
<feature type="compositionally biased region" description="Basic and acidic residues" evidence="1">
    <location>
        <begin position="149"/>
        <end position="169"/>
    </location>
</feature>
<dbReference type="Proteomes" id="UP000030750">
    <property type="component" value="Unassembled WGS sequence"/>
</dbReference>
<feature type="region of interest" description="Disordered" evidence="1">
    <location>
        <begin position="141"/>
        <end position="182"/>
    </location>
</feature>
<reference evidence="2" key="1">
    <citation type="submission" date="2013-10" db="EMBL/GenBank/DDBJ databases">
        <title>Genomic analysis of the causative agents of coccidiosis in chickens.</title>
        <authorList>
            <person name="Reid A.J."/>
            <person name="Blake D."/>
            <person name="Billington K."/>
            <person name="Browne H."/>
            <person name="Dunn M."/>
            <person name="Hung S."/>
            <person name="Kawahara F."/>
            <person name="Miranda-Saavedra D."/>
            <person name="Mourier T."/>
            <person name="Nagra H."/>
            <person name="Otto T.D."/>
            <person name="Rawlings N."/>
            <person name="Sanchez A."/>
            <person name="Sanders M."/>
            <person name="Subramaniam C."/>
            <person name="Tay Y."/>
            <person name="Dear P."/>
            <person name="Doerig C."/>
            <person name="Gruber A."/>
            <person name="Parkinson J."/>
            <person name="Shirley M."/>
            <person name="Wan K.L."/>
            <person name="Berriman M."/>
            <person name="Tomley F."/>
            <person name="Pain A."/>
        </authorList>
    </citation>
    <scope>NUCLEOTIDE SEQUENCE [LARGE SCALE GENOMIC DNA]</scope>
    <source>
        <strain evidence="2">Houghton</strain>
    </source>
</reference>
<protein>
    <submittedName>
        <fullName evidence="2">Uncharacterized protein</fullName>
    </submittedName>
</protein>
<keyword evidence="3" id="KW-1185">Reference proteome</keyword>
<dbReference type="EMBL" id="HG711014">
    <property type="protein sequence ID" value="CDJ48170.1"/>
    <property type="molecule type" value="Genomic_DNA"/>
</dbReference>
<reference evidence="2" key="2">
    <citation type="submission" date="2013-10" db="EMBL/GenBank/DDBJ databases">
        <authorList>
            <person name="Aslett M."/>
        </authorList>
    </citation>
    <scope>NUCLEOTIDE SEQUENCE [LARGE SCALE GENOMIC DNA]</scope>
    <source>
        <strain evidence="2">Houghton</strain>
    </source>
</reference>
<dbReference type="OrthoDB" id="347115at2759"/>
<evidence type="ECO:0000313" key="2">
    <source>
        <dbReference type="EMBL" id="CDJ48170.1"/>
    </source>
</evidence>